<dbReference type="InterPro" id="IPR043131">
    <property type="entry name" value="BCAT-like_N"/>
</dbReference>
<dbReference type="InterPro" id="IPR001544">
    <property type="entry name" value="Aminotrans_IV"/>
</dbReference>
<dbReference type="InterPro" id="IPR036038">
    <property type="entry name" value="Aminotransferase-like"/>
</dbReference>
<protein>
    <submittedName>
        <fullName evidence="1">Class IV aminotransferase</fullName>
    </submittedName>
</protein>
<accession>A0A5J5JQY7</accession>
<dbReference type="InterPro" id="IPR043132">
    <property type="entry name" value="BCAT-like_C"/>
</dbReference>
<dbReference type="SUPFAM" id="SSF56752">
    <property type="entry name" value="D-aminoacid aminotransferase-like PLP-dependent enzymes"/>
    <property type="match status" value="1"/>
</dbReference>
<proteinExistence type="predicted"/>
<dbReference type="EMBL" id="VYTZ01000025">
    <property type="protein sequence ID" value="KAA9373314.1"/>
    <property type="molecule type" value="Genomic_DNA"/>
</dbReference>
<gene>
    <name evidence="1" type="ORF">F5972_35930</name>
</gene>
<dbReference type="AlphaFoldDB" id="A0A5J5JQY7"/>
<dbReference type="GO" id="GO:0008483">
    <property type="term" value="F:transaminase activity"/>
    <property type="evidence" value="ECO:0007669"/>
    <property type="project" value="UniProtKB-KW"/>
</dbReference>
<evidence type="ECO:0000313" key="2">
    <source>
        <dbReference type="Proteomes" id="UP000327011"/>
    </source>
</evidence>
<dbReference type="NCBIfam" id="NF006734">
    <property type="entry name" value="PRK09266.1"/>
    <property type="match status" value="1"/>
</dbReference>
<dbReference type="Gene3D" id="3.20.10.10">
    <property type="entry name" value="D-amino Acid Aminotransferase, subunit A, domain 2"/>
    <property type="match status" value="1"/>
</dbReference>
<organism evidence="1 2">
    <name type="scientific">Microbispora cellulosiformans</name>
    <dbReference type="NCBI Taxonomy" id="2614688"/>
    <lineage>
        <taxon>Bacteria</taxon>
        <taxon>Bacillati</taxon>
        <taxon>Actinomycetota</taxon>
        <taxon>Actinomycetes</taxon>
        <taxon>Streptosporangiales</taxon>
        <taxon>Streptosporangiaceae</taxon>
        <taxon>Microbispora</taxon>
    </lineage>
</organism>
<evidence type="ECO:0000313" key="1">
    <source>
        <dbReference type="EMBL" id="KAA9373314.1"/>
    </source>
</evidence>
<name>A0A5J5JQY7_9ACTN</name>
<keyword evidence="1" id="KW-0808">Transferase</keyword>
<dbReference type="Pfam" id="PF01063">
    <property type="entry name" value="Aminotran_4"/>
    <property type="match status" value="1"/>
</dbReference>
<keyword evidence="1" id="KW-0032">Aminotransferase</keyword>
<reference evidence="1 2" key="1">
    <citation type="submission" date="2019-09" db="EMBL/GenBank/DDBJ databases">
        <title>Screening of Novel Bioactive Compounds from Soil-Associated.</title>
        <authorList>
            <person name="Gong X."/>
        </authorList>
    </citation>
    <scope>NUCLEOTIDE SEQUENCE [LARGE SCALE GENOMIC DNA]</scope>
    <source>
        <strain evidence="1 2">Gxj-6</strain>
    </source>
</reference>
<keyword evidence="2" id="KW-1185">Reference proteome</keyword>
<dbReference type="Gene3D" id="3.30.470.10">
    <property type="match status" value="1"/>
</dbReference>
<dbReference type="Proteomes" id="UP000327011">
    <property type="component" value="Unassembled WGS sequence"/>
</dbReference>
<comment type="caution">
    <text evidence="1">The sequence shown here is derived from an EMBL/GenBank/DDBJ whole genome shotgun (WGS) entry which is preliminary data.</text>
</comment>
<sequence>MVLPRTEIDGRPPTADELLAPALFNYGHVTVMQIRAKLVRGLDLHLARLDSANRELFGEPLDPERVRRHIRHALLDDSDATVRVSVFRGASVAVMVTVRPPADAATIPQSLRTFAYQRPAPHIKHTGTFGQLFYRDLARRDGFDDALLLTSSGHVIETSIANVLCHDGDTFVWPNAPALPGTTMRLLRRAGMLAERRPIRCADLPSYRAVFVTNSHGIAPVGRVDGLGIPLNAEITEVVTGLYESIPWEPI</sequence>